<dbReference type="AlphaFoldDB" id="A0ABD5WD22"/>
<feature type="transmembrane region" description="Helical" evidence="1">
    <location>
        <begin position="140"/>
        <end position="158"/>
    </location>
</feature>
<reference evidence="2 3" key="1">
    <citation type="journal article" date="2019" name="Int. J. Syst. Evol. Microbiol.">
        <title>The Global Catalogue of Microorganisms (GCM) 10K type strain sequencing project: providing services to taxonomists for standard genome sequencing and annotation.</title>
        <authorList>
            <consortium name="The Broad Institute Genomics Platform"/>
            <consortium name="The Broad Institute Genome Sequencing Center for Infectious Disease"/>
            <person name="Wu L."/>
            <person name="Ma J."/>
        </authorList>
    </citation>
    <scope>NUCLEOTIDE SEQUENCE [LARGE SCALE GENOMIC DNA]</scope>
    <source>
        <strain evidence="2 3">DT31</strain>
    </source>
</reference>
<name>A0ABD5WD22_9EURY</name>
<keyword evidence="3" id="KW-1185">Reference proteome</keyword>
<feature type="transmembrane region" description="Helical" evidence="1">
    <location>
        <begin position="12"/>
        <end position="35"/>
    </location>
</feature>
<feature type="transmembrane region" description="Helical" evidence="1">
    <location>
        <begin position="109"/>
        <end position="128"/>
    </location>
</feature>
<evidence type="ECO:0000313" key="3">
    <source>
        <dbReference type="Proteomes" id="UP001596461"/>
    </source>
</evidence>
<organism evidence="2 3">
    <name type="scientific">Halobaculum lipolyticum</name>
    <dbReference type="NCBI Taxonomy" id="3032001"/>
    <lineage>
        <taxon>Archaea</taxon>
        <taxon>Methanobacteriati</taxon>
        <taxon>Methanobacteriota</taxon>
        <taxon>Stenosarchaea group</taxon>
        <taxon>Halobacteria</taxon>
        <taxon>Halobacteriales</taxon>
        <taxon>Haloferacaceae</taxon>
        <taxon>Halobaculum</taxon>
    </lineage>
</organism>
<feature type="transmembrane region" description="Helical" evidence="1">
    <location>
        <begin position="170"/>
        <end position="190"/>
    </location>
</feature>
<keyword evidence="1" id="KW-1133">Transmembrane helix</keyword>
<sequence>MTELRRRVAAASGAGASLAAIGGIAVAIALAPWFSLADNALSDLGVADAAAVAAAFNWGLILAGLAGLPYAWALWTASDGLAARLVAVEFVVAMLLMAGVGAFPSDTPLHVPVALGFYLAITVVFATDGLRRRATAAGRVALAFAAGHLAQWWLYVAGVRLGPGLAVPELVGAGLLIVWVLALSPVAALGPGRPAAP</sequence>
<dbReference type="Pfam" id="PF06197">
    <property type="entry name" value="DUF998"/>
    <property type="match status" value="1"/>
</dbReference>
<keyword evidence="1" id="KW-0812">Transmembrane</keyword>
<protein>
    <submittedName>
        <fullName evidence="2">DUF998 domain-containing protein</fullName>
    </submittedName>
</protein>
<dbReference type="PROSITE" id="PS51318">
    <property type="entry name" value="TAT"/>
    <property type="match status" value="1"/>
</dbReference>
<proteinExistence type="predicted"/>
<evidence type="ECO:0000256" key="1">
    <source>
        <dbReference type="SAM" id="Phobius"/>
    </source>
</evidence>
<feature type="transmembrane region" description="Helical" evidence="1">
    <location>
        <begin position="55"/>
        <end position="75"/>
    </location>
</feature>
<dbReference type="PANTHER" id="PTHR42241">
    <property type="entry name" value="HYPOTHETICAL MEMBRANE PROTEIN, CONSERVED, DUF998 FAMILY"/>
    <property type="match status" value="1"/>
</dbReference>
<feature type="transmembrane region" description="Helical" evidence="1">
    <location>
        <begin position="82"/>
        <end position="103"/>
    </location>
</feature>
<dbReference type="PANTHER" id="PTHR42241:SF2">
    <property type="entry name" value="HYPOTHETICAL MEMBRANE PROTEIN, CONSERVED, DUF998 FAMILY"/>
    <property type="match status" value="1"/>
</dbReference>
<keyword evidence="1" id="KW-0472">Membrane</keyword>
<dbReference type="InterPro" id="IPR009339">
    <property type="entry name" value="DUF998"/>
</dbReference>
<dbReference type="RefSeq" id="WP_284030730.1">
    <property type="nucleotide sequence ID" value="NZ_CP126154.1"/>
</dbReference>
<dbReference type="Proteomes" id="UP001596461">
    <property type="component" value="Unassembled WGS sequence"/>
</dbReference>
<dbReference type="InterPro" id="IPR006311">
    <property type="entry name" value="TAT_signal"/>
</dbReference>
<comment type="caution">
    <text evidence="2">The sequence shown here is derived from an EMBL/GenBank/DDBJ whole genome shotgun (WGS) entry which is preliminary data.</text>
</comment>
<dbReference type="EMBL" id="JBHTAH010000016">
    <property type="protein sequence ID" value="MFC7071006.1"/>
    <property type="molecule type" value="Genomic_DNA"/>
</dbReference>
<dbReference type="GeneID" id="81125577"/>
<accession>A0ABD5WD22</accession>
<gene>
    <name evidence="2" type="ORF">ACFQL9_15275</name>
</gene>
<evidence type="ECO:0000313" key="2">
    <source>
        <dbReference type="EMBL" id="MFC7071006.1"/>
    </source>
</evidence>